<dbReference type="SUPFAM" id="SSF51126">
    <property type="entry name" value="Pectin lyase-like"/>
    <property type="match status" value="2"/>
</dbReference>
<evidence type="ECO:0000259" key="1">
    <source>
        <dbReference type="Pfam" id="PF05048"/>
    </source>
</evidence>
<dbReference type="EMBL" id="UOGD01000184">
    <property type="protein sequence ID" value="VAX21023.1"/>
    <property type="molecule type" value="Genomic_DNA"/>
</dbReference>
<sequence length="556" mass="62221">MIIDMKTLFITIIFIALCSMVSSQNRVRNISKIGPSTEHVEKNNYAEIFYISQSNGYDEKGNGSRENPWKTIINAFNKVNNESENHVIAFFIAEGIYSGSTIEMRQFIDLFGGFDSKTWERDIYRNSTILDGKHKHRVVLGADNSRIDGFTITNGFADSDGGGILCDDTAPVISNCFIVNNFADKPDNFNDTRIHQQGNNGGGVACLYNATPEIKNNLFYNNKTSIGDGGALSFYGWVRKRHGTDRRIENNFMVGYVRPVVQNNVFVENISGVDDSNRTRSSNGGAISCSNEARPIIENNIIASNRAKGNSDAGGIYAEYFSYPTIKGNWIVGNISDDDGGGIYIMRQSHALITDNFIAGNSTVGKGVGGIRLSKEGRASIMNNIIVNNLTGGAVQCVDSYMEMKNNIVFHNKGKVTVQYKQHFDYFKPSEIVDNVIRKNEGNVFSSNSEVSFEENNVDQNVANHLNTNLEVKFTDQTITGKIVNINFDKKKFQSIIEIEKKPDQKSLVGRVIRIDDFWSVINNVDNNKLYIWGNAEKRALRNTDFKILSEYRIKK</sequence>
<organism evidence="2">
    <name type="scientific">hydrothermal vent metagenome</name>
    <dbReference type="NCBI Taxonomy" id="652676"/>
    <lineage>
        <taxon>unclassified sequences</taxon>
        <taxon>metagenomes</taxon>
        <taxon>ecological metagenomes</taxon>
    </lineage>
</organism>
<gene>
    <name evidence="2" type="ORF">MNBD_IGNAVI01-403</name>
</gene>
<dbReference type="InterPro" id="IPR012334">
    <property type="entry name" value="Pectin_lyas_fold"/>
</dbReference>
<feature type="domain" description="Periplasmic copper-binding protein NosD beta helix" evidence="1">
    <location>
        <begin position="245"/>
        <end position="390"/>
    </location>
</feature>
<dbReference type="Gene3D" id="3.30.1910.20">
    <property type="entry name" value="asparaginyl-tRNA synthetase, N-terminal domain"/>
    <property type="match status" value="1"/>
</dbReference>
<protein>
    <recommendedName>
        <fullName evidence="1">Periplasmic copper-binding protein NosD beta helix domain-containing protein</fullName>
    </recommendedName>
</protein>
<dbReference type="SMART" id="SM00710">
    <property type="entry name" value="PbH1"/>
    <property type="match status" value="5"/>
</dbReference>
<dbReference type="Gene3D" id="2.160.20.10">
    <property type="entry name" value="Single-stranded right-handed beta-helix, Pectin lyase-like"/>
    <property type="match status" value="1"/>
</dbReference>
<dbReference type="InterPro" id="IPR007742">
    <property type="entry name" value="NosD_dom"/>
</dbReference>
<dbReference type="InterPro" id="IPR006626">
    <property type="entry name" value="PbH1"/>
</dbReference>
<name>A0A3B1C8N0_9ZZZZ</name>
<dbReference type="Pfam" id="PF05048">
    <property type="entry name" value="NosD"/>
    <property type="match status" value="1"/>
</dbReference>
<reference evidence="2" key="1">
    <citation type="submission" date="2018-06" db="EMBL/GenBank/DDBJ databases">
        <authorList>
            <person name="Zhirakovskaya E."/>
        </authorList>
    </citation>
    <scope>NUCLEOTIDE SEQUENCE</scope>
</reference>
<dbReference type="InterPro" id="IPR011050">
    <property type="entry name" value="Pectin_lyase_fold/virulence"/>
</dbReference>
<evidence type="ECO:0000313" key="2">
    <source>
        <dbReference type="EMBL" id="VAX21023.1"/>
    </source>
</evidence>
<dbReference type="AlphaFoldDB" id="A0A3B1C8N0"/>
<accession>A0A3B1C8N0</accession>
<proteinExistence type="predicted"/>